<evidence type="ECO:0000313" key="3">
    <source>
        <dbReference type="EMBL" id="CAG5115522.1"/>
    </source>
</evidence>
<keyword evidence="1" id="KW-0694">RNA-binding</keyword>
<evidence type="ECO:0000259" key="2">
    <source>
        <dbReference type="Pfam" id="PF14204"/>
    </source>
</evidence>
<dbReference type="GO" id="GO:0019843">
    <property type="term" value="F:rRNA binding"/>
    <property type="evidence" value="ECO:0007669"/>
    <property type="project" value="UniProtKB-KW"/>
</dbReference>
<keyword evidence="4" id="KW-1185">Reference proteome</keyword>
<sequence>VEELYKKAHAAIRADPEAKVAAKKEVEKKRWNRVKLSNAQRKARIAQRKAAYLKTLETEAA</sequence>
<evidence type="ECO:0000256" key="1">
    <source>
        <dbReference type="ARBA" id="ARBA00022730"/>
    </source>
</evidence>
<dbReference type="InterPro" id="IPR025607">
    <property type="entry name" value="Ribosomal_uL18_C_euk"/>
</dbReference>
<dbReference type="Pfam" id="PF14204">
    <property type="entry name" value="Ribosomal_L18_c"/>
    <property type="match status" value="1"/>
</dbReference>
<feature type="non-terminal residue" evidence="3">
    <location>
        <position position="1"/>
    </location>
</feature>
<reference evidence="3" key="1">
    <citation type="submission" date="2021-04" db="EMBL/GenBank/DDBJ databases">
        <authorList>
            <consortium name="Molecular Ecology Group"/>
        </authorList>
    </citation>
    <scope>NUCLEOTIDE SEQUENCE</scope>
</reference>
<accession>A0A8S3YJH3</accession>
<keyword evidence="1" id="KW-0699">rRNA-binding</keyword>
<proteinExistence type="predicted"/>
<organism evidence="3 4">
    <name type="scientific">Candidula unifasciata</name>
    <dbReference type="NCBI Taxonomy" id="100452"/>
    <lineage>
        <taxon>Eukaryota</taxon>
        <taxon>Metazoa</taxon>
        <taxon>Spiralia</taxon>
        <taxon>Lophotrochozoa</taxon>
        <taxon>Mollusca</taxon>
        <taxon>Gastropoda</taxon>
        <taxon>Heterobranchia</taxon>
        <taxon>Euthyneura</taxon>
        <taxon>Panpulmonata</taxon>
        <taxon>Eupulmonata</taxon>
        <taxon>Stylommatophora</taxon>
        <taxon>Helicina</taxon>
        <taxon>Helicoidea</taxon>
        <taxon>Geomitridae</taxon>
        <taxon>Candidula</taxon>
    </lineage>
</organism>
<name>A0A8S3YJH3_9EUPU</name>
<evidence type="ECO:0000313" key="4">
    <source>
        <dbReference type="Proteomes" id="UP000678393"/>
    </source>
</evidence>
<feature type="domain" description="Large ribosomal subunit protein uL18 C-terminal eukaryotes" evidence="2">
    <location>
        <begin position="1"/>
        <end position="53"/>
    </location>
</feature>
<dbReference type="AlphaFoldDB" id="A0A8S3YJH3"/>
<protein>
    <recommendedName>
        <fullName evidence="2">Large ribosomal subunit protein uL18 C-terminal eukaryotes domain-containing protein</fullName>
    </recommendedName>
</protein>
<comment type="caution">
    <text evidence="3">The sequence shown here is derived from an EMBL/GenBank/DDBJ whole genome shotgun (WGS) entry which is preliminary data.</text>
</comment>
<dbReference type="Proteomes" id="UP000678393">
    <property type="component" value="Unassembled WGS sequence"/>
</dbReference>
<dbReference type="EMBL" id="CAJHNH020000127">
    <property type="protein sequence ID" value="CAG5115522.1"/>
    <property type="molecule type" value="Genomic_DNA"/>
</dbReference>
<dbReference type="Gene3D" id="3.30.420.100">
    <property type="match status" value="1"/>
</dbReference>
<gene>
    <name evidence="3" type="ORF">CUNI_LOCUS1080</name>
</gene>